<protein>
    <submittedName>
        <fullName evidence="1">Uncharacterized protein</fullName>
    </submittedName>
</protein>
<evidence type="ECO:0000313" key="1">
    <source>
        <dbReference type="EMBL" id="KAI0045812.1"/>
    </source>
</evidence>
<proteinExistence type="predicted"/>
<accession>A0ACB8RPL9</accession>
<evidence type="ECO:0000313" key="2">
    <source>
        <dbReference type="Proteomes" id="UP000814033"/>
    </source>
</evidence>
<reference evidence="1" key="1">
    <citation type="submission" date="2021-02" db="EMBL/GenBank/DDBJ databases">
        <authorList>
            <consortium name="DOE Joint Genome Institute"/>
            <person name="Ahrendt S."/>
            <person name="Looney B.P."/>
            <person name="Miyauchi S."/>
            <person name="Morin E."/>
            <person name="Drula E."/>
            <person name="Courty P.E."/>
            <person name="Chicoki N."/>
            <person name="Fauchery L."/>
            <person name="Kohler A."/>
            <person name="Kuo A."/>
            <person name="Labutti K."/>
            <person name="Pangilinan J."/>
            <person name="Lipzen A."/>
            <person name="Riley R."/>
            <person name="Andreopoulos W."/>
            <person name="He G."/>
            <person name="Johnson J."/>
            <person name="Barry K.W."/>
            <person name="Grigoriev I.V."/>
            <person name="Nagy L."/>
            <person name="Hibbett D."/>
            <person name="Henrissat B."/>
            <person name="Matheny P.B."/>
            <person name="Labbe J."/>
            <person name="Martin F."/>
        </authorList>
    </citation>
    <scope>NUCLEOTIDE SEQUENCE</scope>
    <source>
        <strain evidence="1">FP105234-sp</strain>
    </source>
</reference>
<organism evidence="1 2">
    <name type="scientific">Auriscalpium vulgare</name>
    <dbReference type="NCBI Taxonomy" id="40419"/>
    <lineage>
        <taxon>Eukaryota</taxon>
        <taxon>Fungi</taxon>
        <taxon>Dikarya</taxon>
        <taxon>Basidiomycota</taxon>
        <taxon>Agaricomycotina</taxon>
        <taxon>Agaricomycetes</taxon>
        <taxon>Russulales</taxon>
        <taxon>Auriscalpiaceae</taxon>
        <taxon>Auriscalpium</taxon>
    </lineage>
</organism>
<comment type="caution">
    <text evidence="1">The sequence shown here is derived from an EMBL/GenBank/DDBJ whole genome shotgun (WGS) entry which is preliminary data.</text>
</comment>
<dbReference type="Proteomes" id="UP000814033">
    <property type="component" value="Unassembled WGS sequence"/>
</dbReference>
<reference evidence="1" key="2">
    <citation type="journal article" date="2022" name="New Phytol.">
        <title>Evolutionary transition to the ectomycorrhizal habit in the genomes of a hyperdiverse lineage of mushroom-forming fungi.</title>
        <authorList>
            <person name="Looney B."/>
            <person name="Miyauchi S."/>
            <person name="Morin E."/>
            <person name="Drula E."/>
            <person name="Courty P.E."/>
            <person name="Kohler A."/>
            <person name="Kuo A."/>
            <person name="LaButti K."/>
            <person name="Pangilinan J."/>
            <person name="Lipzen A."/>
            <person name="Riley R."/>
            <person name="Andreopoulos W."/>
            <person name="He G."/>
            <person name="Johnson J."/>
            <person name="Nolan M."/>
            <person name="Tritt A."/>
            <person name="Barry K.W."/>
            <person name="Grigoriev I.V."/>
            <person name="Nagy L.G."/>
            <person name="Hibbett D."/>
            <person name="Henrissat B."/>
            <person name="Matheny P.B."/>
            <person name="Labbe J."/>
            <person name="Martin F.M."/>
        </authorList>
    </citation>
    <scope>NUCLEOTIDE SEQUENCE</scope>
    <source>
        <strain evidence="1">FP105234-sp</strain>
    </source>
</reference>
<name>A0ACB8RPL9_9AGAM</name>
<gene>
    <name evidence="1" type="ORF">FA95DRAFT_85874</name>
</gene>
<dbReference type="EMBL" id="MU275941">
    <property type="protein sequence ID" value="KAI0045812.1"/>
    <property type="molecule type" value="Genomic_DNA"/>
</dbReference>
<keyword evidence="2" id="KW-1185">Reference proteome</keyword>
<sequence length="264" mass="27463">MYRPWNLFNHVPRPGPSNPPQEDAQPNEARVNKRQERPPTVQSTVPPRRVTNRGGQRGRGRGRGGGGAPENSLVHVYKAERGRARGRGAAAGRGAASSRGGHGDGQGSGSAAGPSNSGAPPAAAQSVHPLPLRPLAPFPAAPLQSAQVGSQASSLSFPLSNRESPIPSAIARVIYDFRHSALWPDHFLYAHSTFTCSKSAISSNILRVAGDAVSHSTLSHKHARKQFGGTAGGCDATTSKITPKPCGKQSAFDDGVSSLPIASV</sequence>